<keyword evidence="6 11" id="KW-0067">ATP-binding</keyword>
<dbReference type="InterPro" id="IPR003593">
    <property type="entry name" value="AAA+_ATPase"/>
</dbReference>
<dbReference type="Proteomes" id="UP000235122">
    <property type="component" value="Unassembled WGS sequence"/>
</dbReference>
<evidence type="ECO:0000256" key="1">
    <source>
        <dbReference type="ARBA" id="ARBA00005417"/>
    </source>
</evidence>
<comment type="function">
    <text evidence="9">Part of the ABC transporter FtsEX involved in cellular division. Has ATPase activity.</text>
</comment>
<evidence type="ECO:0000313" key="13">
    <source>
        <dbReference type="EMBL" id="PKY72140.1"/>
    </source>
</evidence>
<dbReference type="GO" id="GO:0022857">
    <property type="term" value="F:transmembrane transporter activity"/>
    <property type="evidence" value="ECO:0007669"/>
    <property type="project" value="TreeGrafter"/>
</dbReference>
<comment type="caution">
    <text evidence="13">The sequence shown here is derived from an EMBL/GenBank/DDBJ whole genome shotgun (WGS) entry which is preliminary data.</text>
</comment>
<evidence type="ECO:0000256" key="9">
    <source>
        <dbReference type="ARBA" id="ARBA00054718"/>
    </source>
</evidence>
<comment type="similarity">
    <text evidence="1 11">Belongs to the ABC transporter superfamily.</text>
</comment>
<evidence type="ECO:0000256" key="2">
    <source>
        <dbReference type="ARBA" id="ARBA00020019"/>
    </source>
</evidence>
<comment type="subunit">
    <text evidence="10 11">Homodimer. Forms a membrane-associated complex with FtsX.</text>
</comment>
<dbReference type="InterPro" id="IPR027417">
    <property type="entry name" value="P-loop_NTPase"/>
</dbReference>
<evidence type="ECO:0000256" key="11">
    <source>
        <dbReference type="RuleBase" id="RU365094"/>
    </source>
</evidence>
<evidence type="ECO:0000256" key="4">
    <source>
        <dbReference type="ARBA" id="ARBA00022618"/>
    </source>
</evidence>
<reference evidence="13 14" key="1">
    <citation type="submission" date="2017-12" db="EMBL/GenBank/DDBJ databases">
        <title>Phylogenetic diversity of female urinary microbiome.</title>
        <authorList>
            <person name="Thomas-White K."/>
            <person name="Wolfe A.J."/>
        </authorList>
    </citation>
    <scope>NUCLEOTIDE SEQUENCE [LARGE SCALE GENOMIC DNA]</scope>
    <source>
        <strain evidence="13 14">UMB0402</strain>
    </source>
</reference>
<dbReference type="InterPro" id="IPR015854">
    <property type="entry name" value="ABC_transpr_LolD-like"/>
</dbReference>
<dbReference type="InterPro" id="IPR003439">
    <property type="entry name" value="ABC_transporter-like_ATP-bd"/>
</dbReference>
<evidence type="ECO:0000259" key="12">
    <source>
        <dbReference type="PROSITE" id="PS50893"/>
    </source>
</evidence>
<keyword evidence="14" id="KW-1185">Reference proteome</keyword>
<dbReference type="SUPFAM" id="SSF52540">
    <property type="entry name" value="P-loop containing nucleoside triphosphate hydrolases"/>
    <property type="match status" value="1"/>
</dbReference>
<dbReference type="GO" id="GO:0005886">
    <property type="term" value="C:plasma membrane"/>
    <property type="evidence" value="ECO:0007669"/>
    <property type="project" value="UniProtKB-SubCell"/>
</dbReference>
<dbReference type="PROSITE" id="PS50893">
    <property type="entry name" value="ABC_TRANSPORTER_2"/>
    <property type="match status" value="1"/>
</dbReference>
<keyword evidence="8 11" id="KW-0131">Cell cycle</keyword>
<dbReference type="STRING" id="33007.HMPREF3198_00567"/>
<name>A0A2I1ILY7_9ACTO</name>
<dbReference type="PROSITE" id="PS00211">
    <property type="entry name" value="ABC_TRANSPORTER_1"/>
    <property type="match status" value="1"/>
</dbReference>
<dbReference type="Gene3D" id="3.40.50.300">
    <property type="entry name" value="P-loop containing nucleotide triphosphate hydrolases"/>
    <property type="match status" value="1"/>
</dbReference>
<gene>
    <name evidence="11 13" type="primary">ftsE</name>
    <name evidence="13" type="ORF">CYJ19_08030</name>
</gene>
<dbReference type="SMART" id="SM00382">
    <property type="entry name" value="AAA"/>
    <property type="match status" value="1"/>
</dbReference>
<evidence type="ECO:0000256" key="7">
    <source>
        <dbReference type="ARBA" id="ARBA00023136"/>
    </source>
</evidence>
<organism evidence="13 14">
    <name type="scientific">Winkia neuii</name>
    <dbReference type="NCBI Taxonomy" id="33007"/>
    <lineage>
        <taxon>Bacteria</taxon>
        <taxon>Bacillati</taxon>
        <taxon>Actinomycetota</taxon>
        <taxon>Actinomycetes</taxon>
        <taxon>Actinomycetales</taxon>
        <taxon>Actinomycetaceae</taxon>
        <taxon>Winkia</taxon>
    </lineage>
</organism>
<dbReference type="EMBL" id="PKKO01000004">
    <property type="protein sequence ID" value="PKY72140.1"/>
    <property type="molecule type" value="Genomic_DNA"/>
</dbReference>
<evidence type="ECO:0000256" key="6">
    <source>
        <dbReference type="ARBA" id="ARBA00022840"/>
    </source>
</evidence>
<keyword evidence="7 11" id="KW-0472">Membrane</keyword>
<keyword evidence="4 11" id="KW-0132">Cell division</keyword>
<dbReference type="RefSeq" id="WP_024331236.1">
    <property type="nucleotide sequence ID" value="NZ_JASOXK010000003.1"/>
</dbReference>
<dbReference type="GO" id="GO:0016887">
    <property type="term" value="F:ATP hydrolysis activity"/>
    <property type="evidence" value="ECO:0007669"/>
    <property type="project" value="InterPro"/>
</dbReference>
<keyword evidence="3 11" id="KW-1003">Cell membrane</keyword>
<dbReference type="InterPro" id="IPR005286">
    <property type="entry name" value="Cell_div_FtsE"/>
</dbReference>
<dbReference type="AlphaFoldDB" id="A0A2I1ILY7"/>
<dbReference type="GO" id="GO:0051301">
    <property type="term" value="P:cell division"/>
    <property type="evidence" value="ECO:0007669"/>
    <property type="project" value="UniProtKB-UniRule"/>
</dbReference>
<sequence length="229" mass="25254">MITFDNVSMVYKRGARPALDDISVQIDKGEFVFLVGQSGSGKSTFLNLVLRSLRPTAGHLFVAGKDVTALSSWRVPQLRRKIGTVFQDFALLDNKTVFDNVALALQVIGKPRHTVKTEVPEVLQMVGLEGKGKRYPHQLSGGEQQRVAIARAMVNRPQLLLADEPTGNLDPTTSIGIMRLLDRINRTGTTVVMATHDDEIVDALRKRVIELVDGKISRDQLHGVYGATR</sequence>
<dbReference type="GO" id="GO:0005524">
    <property type="term" value="F:ATP binding"/>
    <property type="evidence" value="ECO:0007669"/>
    <property type="project" value="UniProtKB-UniRule"/>
</dbReference>
<accession>A0A2I1ILY7</accession>
<evidence type="ECO:0000256" key="5">
    <source>
        <dbReference type="ARBA" id="ARBA00022741"/>
    </source>
</evidence>
<keyword evidence="5 11" id="KW-0547">Nucleotide-binding</keyword>
<proteinExistence type="inferred from homology"/>
<evidence type="ECO:0000256" key="3">
    <source>
        <dbReference type="ARBA" id="ARBA00022475"/>
    </source>
</evidence>
<dbReference type="NCBIfam" id="TIGR02673">
    <property type="entry name" value="FtsE"/>
    <property type="match status" value="1"/>
</dbReference>
<dbReference type="GeneID" id="35867541"/>
<feature type="domain" description="ABC transporter" evidence="12">
    <location>
        <begin position="2"/>
        <end position="228"/>
    </location>
</feature>
<dbReference type="Pfam" id="PF00005">
    <property type="entry name" value="ABC_tran"/>
    <property type="match status" value="1"/>
</dbReference>
<evidence type="ECO:0000256" key="8">
    <source>
        <dbReference type="ARBA" id="ARBA00023306"/>
    </source>
</evidence>
<dbReference type="InterPro" id="IPR017871">
    <property type="entry name" value="ABC_transporter-like_CS"/>
</dbReference>
<dbReference type="PANTHER" id="PTHR24220">
    <property type="entry name" value="IMPORT ATP-BINDING PROTEIN"/>
    <property type="match status" value="1"/>
</dbReference>
<evidence type="ECO:0000256" key="10">
    <source>
        <dbReference type="ARBA" id="ARBA00063837"/>
    </source>
</evidence>
<dbReference type="FunFam" id="3.40.50.300:FF:000056">
    <property type="entry name" value="Cell division ATP-binding protein FtsE"/>
    <property type="match status" value="1"/>
</dbReference>
<protein>
    <recommendedName>
        <fullName evidence="2 11">Cell division ATP-binding protein FtsE</fullName>
    </recommendedName>
</protein>
<dbReference type="PANTHER" id="PTHR24220:SF470">
    <property type="entry name" value="CELL DIVISION ATP-BINDING PROTEIN FTSE"/>
    <property type="match status" value="1"/>
</dbReference>
<evidence type="ECO:0000313" key="14">
    <source>
        <dbReference type="Proteomes" id="UP000235122"/>
    </source>
</evidence>
<comment type="subcellular location">
    <subcellularLocation>
        <location evidence="11">Cell membrane</location>
        <topology evidence="11">Peripheral membrane protein</topology>
        <orientation evidence="11">Cytoplasmic side</orientation>
    </subcellularLocation>
</comment>